<evidence type="ECO:0000256" key="1">
    <source>
        <dbReference type="SAM" id="Phobius"/>
    </source>
</evidence>
<keyword evidence="1" id="KW-1133">Transmembrane helix</keyword>
<feature type="transmembrane region" description="Helical" evidence="1">
    <location>
        <begin position="12"/>
        <end position="33"/>
    </location>
</feature>
<proteinExistence type="predicted"/>
<keyword evidence="1" id="KW-0812">Transmembrane</keyword>
<protein>
    <submittedName>
        <fullName evidence="2">Uncharacterized protein</fullName>
    </submittedName>
</protein>
<keyword evidence="1" id="KW-0472">Membrane</keyword>
<dbReference type="EMBL" id="KV417483">
    <property type="protein sequence ID" value="KZP33124.1"/>
    <property type="molecule type" value="Genomic_DNA"/>
</dbReference>
<accession>A0A166VW65</accession>
<sequence length="116" mass="13264">SSDSKCIDLTHCRTVWSIIWSSLATIFACAWVSVHRNLPNPASGGFTVTMEQISITVLALLVPEYIVVWVIRQWIVAREISKEFNEISHRVNAWSVTHGFFVLMGGFYYFKDNKPQ</sequence>
<feature type="non-terminal residue" evidence="2">
    <location>
        <position position="116"/>
    </location>
</feature>
<dbReference type="PANTHER" id="PTHR35043">
    <property type="entry name" value="TRANSCRIPTION FACTOR DOMAIN-CONTAINING PROTEIN"/>
    <property type="match status" value="1"/>
</dbReference>
<dbReference type="Proteomes" id="UP000076532">
    <property type="component" value="Unassembled WGS sequence"/>
</dbReference>
<dbReference type="PANTHER" id="PTHR35043:SF7">
    <property type="entry name" value="TRANSCRIPTION FACTOR DOMAIN-CONTAINING PROTEIN"/>
    <property type="match status" value="1"/>
</dbReference>
<reference evidence="2 3" key="1">
    <citation type="journal article" date="2016" name="Mol. Biol. Evol.">
        <title>Comparative Genomics of Early-Diverging Mushroom-Forming Fungi Provides Insights into the Origins of Lignocellulose Decay Capabilities.</title>
        <authorList>
            <person name="Nagy L.G."/>
            <person name="Riley R."/>
            <person name="Tritt A."/>
            <person name="Adam C."/>
            <person name="Daum C."/>
            <person name="Floudas D."/>
            <person name="Sun H."/>
            <person name="Yadav J.S."/>
            <person name="Pangilinan J."/>
            <person name="Larsson K.H."/>
            <person name="Matsuura K."/>
            <person name="Barry K."/>
            <person name="Labutti K."/>
            <person name="Kuo R."/>
            <person name="Ohm R.A."/>
            <person name="Bhattacharya S.S."/>
            <person name="Shirouzu T."/>
            <person name="Yoshinaga Y."/>
            <person name="Martin F.M."/>
            <person name="Grigoriev I.V."/>
            <person name="Hibbett D.S."/>
        </authorList>
    </citation>
    <scope>NUCLEOTIDE SEQUENCE [LARGE SCALE GENOMIC DNA]</scope>
    <source>
        <strain evidence="2 3">CBS 109695</strain>
    </source>
</reference>
<dbReference type="AlphaFoldDB" id="A0A166VW65"/>
<evidence type="ECO:0000313" key="3">
    <source>
        <dbReference type="Proteomes" id="UP000076532"/>
    </source>
</evidence>
<feature type="non-terminal residue" evidence="2">
    <location>
        <position position="1"/>
    </location>
</feature>
<evidence type="ECO:0000313" key="2">
    <source>
        <dbReference type="EMBL" id="KZP33124.1"/>
    </source>
</evidence>
<gene>
    <name evidence="2" type="ORF">FIBSPDRAFT_706862</name>
</gene>
<organism evidence="2 3">
    <name type="scientific">Athelia psychrophila</name>
    <dbReference type="NCBI Taxonomy" id="1759441"/>
    <lineage>
        <taxon>Eukaryota</taxon>
        <taxon>Fungi</taxon>
        <taxon>Dikarya</taxon>
        <taxon>Basidiomycota</taxon>
        <taxon>Agaricomycotina</taxon>
        <taxon>Agaricomycetes</taxon>
        <taxon>Agaricomycetidae</taxon>
        <taxon>Atheliales</taxon>
        <taxon>Atheliaceae</taxon>
        <taxon>Athelia</taxon>
    </lineage>
</organism>
<feature type="transmembrane region" description="Helical" evidence="1">
    <location>
        <begin position="91"/>
        <end position="110"/>
    </location>
</feature>
<feature type="transmembrane region" description="Helical" evidence="1">
    <location>
        <begin position="53"/>
        <end position="71"/>
    </location>
</feature>
<dbReference type="OrthoDB" id="9451547at2759"/>
<name>A0A166VW65_9AGAM</name>
<keyword evidence="3" id="KW-1185">Reference proteome</keyword>